<dbReference type="EMBL" id="GECZ01000021">
    <property type="protein sequence ID" value="JAS69748.1"/>
    <property type="molecule type" value="Transcribed_RNA"/>
</dbReference>
<keyword evidence="6" id="KW-0067">ATP-binding</keyword>
<dbReference type="SUPFAM" id="SSF81660">
    <property type="entry name" value="Metal cation-transporting ATPase, ATP-binding domain N"/>
    <property type="match status" value="1"/>
</dbReference>
<dbReference type="GO" id="GO:0016887">
    <property type="term" value="F:ATP hydrolysis activity"/>
    <property type="evidence" value="ECO:0007669"/>
    <property type="project" value="InterPro"/>
</dbReference>
<dbReference type="PROSITE" id="PS00154">
    <property type="entry name" value="ATPASE_E1_E2"/>
    <property type="match status" value="1"/>
</dbReference>
<dbReference type="SUPFAM" id="SSF56784">
    <property type="entry name" value="HAD-like"/>
    <property type="match status" value="1"/>
</dbReference>
<proteinExistence type="predicted"/>
<reference evidence="12" key="1">
    <citation type="submission" date="2015-11" db="EMBL/GenBank/DDBJ databases">
        <title>De novo transcriptome assembly of four potential Pierce s Disease insect vectors from Arizona vineyards.</title>
        <authorList>
            <person name="Tassone E.E."/>
        </authorList>
    </citation>
    <scope>NUCLEOTIDE SEQUENCE</scope>
</reference>
<feature type="transmembrane region" description="Helical" evidence="11">
    <location>
        <begin position="484"/>
        <end position="501"/>
    </location>
</feature>
<dbReference type="Pfam" id="PF13246">
    <property type="entry name" value="Cation_ATPase"/>
    <property type="match status" value="1"/>
</dbReference>
<evidence type="ECO:0000256" key="1">
    <source>
        <dbReference type="ARBA" id="ARBA00004141"/>
    </source>
</evidence>
<dbReference type="AlphaFoldDB" id="A0A1B6H052"/>
<evidence type="ECO:0000313" key="13">
    <source>
        <dbReference type="EMBL" id="JAS69748.1"/>
    </source>
</evidence>
<dbReference type="PRINTS" id="PR00119">
    <property type="entry name" value="CATATPASE"/>
</dbReference>
<dbReference type="PANTHER" id="PTHR45630">
    <property type="entry name" value="CATION-TRANSPORTING ATPASE-RELATED"/>
    <property type="match status" value="1"/>
</dbReference>
<dbReference type="SUPFAM" id="SSF81665">
    <property type="entry name" value="Calcium ATPase, transmembrane domain M"/>
    <property type="match status" value="1"/>
</dbReference>
<dbReference type="SFLD" id="SFLDS00003">
    <property type="entry name" value="Haloacid_Dehalogenase"/>
    <property type="match status" value="1"/>
</dbReference>
<dbReference type="GO" id="GO:0015203">
    <property type="term" value="F:polyamine transmembrane transporter activity"/>
    <property type="evidence" value="ECO:0007669"/>
    <property type="project" value="TreeGrafter"/>
</dbReference>
<dbReference type="InterPro" id="IPR023214">
    <property type="entry name" value="HAD_sf"/>
</dbReference>
<keyword evidence="9 11" id="KW-1133">Transmembrane helix</keyword>
<dbReference type="FunFam" id="3.40.1110.10:FF:000026">
    <property type="entry name" value="Cation-transporting ATPase"/>
    <property type="match status" value="1"/>
</dbReference>
<evidence type="ECO:0008006" key="14">
    <source>
        <dbReference type="Google" id="ProtNLM"/>
    </source>
</evidence>
<dbReference type="NCBIfam" id="TIGR01657">
    <property type="entry name" value="P-ATPase-V"/>
    <property type="match status" value="1"/>
</dbReference>
<organism evidence="12">
    <name type="scientific">Cuerna arida</name>
    <dbReference type="NCBI Taxonomy" id="1464854"/>
    <lineage>
        <taxon>Eukaryota</taxon>
        <taxon>Metazoa</taxon>
        <taxon>Ecdysozoa</taxon>
        <taxon>Arthropoda</taxon>
        <taxon>Hexapoda</taxon>
        <taxon>Insecta</taxon>
        <taxon>Pterygota</taxon>
        <taxon>Neoptera</taxon>
        <taxon>Paraneoptera</taxon>
        <taxon>Hemiptera</taxon>
        <taxon>Auchenorrhyncha</taxon>
        <taxon>Membracoidea</taxon>
        <taxon>Cicadellidae</taxon>
        <taxon>Cicadellinae</taxon>
        <taxon>Proconiini</taxon>
        <taxon>Cuerna</taxon>
    </lineage>
</organism>
<keyword evidence="10 11" id="KW-0472">Membrane</keyword>
<dbReference type="InterPro" id="IPR023298">
    <property type="entry name" value="ATPase_P-typ_TM_dom_sf"/>
</dbReference>
<dbReference type="InterPro" id="IPR001757">
    <property type="entry name" value="P_typ_ATPase"/>
</dbReference>
<dbReference type="InterPro" id="IPR023299">
    <property type="entry name" value="ATPase_P-typ_cyto_dom_N"/>
</dbReference>
<dbReference type="GO" id="GO:0006874">
    <property type="term" value="P:intracellular calcium ion homeostasis"/>
    <property type="evidence" value="ECO:0007669"/>
    <property type="project" value="TreeGrafter"/>
</dbReference>
<dbReference type="Gene3D" id="3.40.1110.10">
    <property type="entry name" value="Calcium-transporting ATPase, cytoplasmic domain N"/>
    <property type="match status" value="1"/>
</dbReference>
<dbReference type="SFLD" id="SFLDF00027">
    <property type="entry name" value="p-type_atpase"/>
    <property type="match status" value="1"/>
</dbReference>
<evidence type="ECO:0000256" key="10">
    <source>
        <dbReference type="ARBA" id="ARBA00023136"/>
    </source>
</evidence>
<dbReference type="InterPro" id="IPR044492">
    <property type="entry name" value="P_typ_ATPase_HD_dom"/>
</dbReference>
<evidence type="ECO:0000256" key="4">
    <source>
        <dbReference type="ARBA" id="ARBA00022723"/>
    </source>
</evidence>
<dbReference type="InterPro" id="IPR006544">
    <property type="entry name" value="P-type_TPase_V"/>
</dbReference>
<evidence type="ECO:0000256" key="6">
    <source>
        <dbReference type="ARBA" id="ARBA00022840"/>
    </source>
</evidence>
<dbReference type="FunFam" id="3.40.50.1000:FF:000045">
    <property type="entry name" value="Cation-transporting ATPase"/>
    <property type="match status" value="1"/>
</dbReference>
<dbReference type="SFLD" id="SFLDG00002">
    <property type="entry name" value="C1.7:_P-type_atpase_like"/>
    <property type="match status" value="1"/>
</dbReference>
<keyword evidence="8" id="KW-1278">Translocase</keyword>
<dbReference type="EMBL" id="GECZ01001705">
    <property type="protein sequence ID" value="JAS68064.1"/>
    <property type="molecule type" value="Transcribed_RNA"/>
</dbReference>
<dbReference type="GO" id="GO:0046872">
    <property type="term" value="F:metal ion binding"/>
    <property type="evidence" value="ECO:0007669"/>
    <property type="project" value="UniProtKB-KW"/>
</dbReference>
<evidence type="ECO:0000256" key="11">
    <source>
        <dbReference type="SAM" id="Phobius"/>
    </source>
</evidence>
<name>A0A1B6H052_9HEMI</name>
<dbReference type="GO" id="GO:0005524">
    <property type="term" value="F:ATP binding"/>
    <property type="evidence" value="ECO:0007669"/>
    <property type="project" value="UniProtKB-KW"/>
</dbReference>
<feature type="transmembrane region" description="Helical" evidence="11">
    <location>
        <begin position="600"/>
        <end position="617"/>
    </location>
</feature>
<dbReference type="PANTHER" id="PTHR45630:SF8">
    <property type="entry name" value="CATION-TRANSPORTING ATPASE"/>
    <property type="match status" value="1"/>
</dbReference>
<comment type="subcellular location">
    <subcellularLocation>
        <location evidence="1">Membrane</location>
        <topology evidence="1">Multi-pass membrane protein</topology>
    </subcellularLocation>
</comment>
<evidence type="ECO:0000313" key="12">
    <source>
        <dbReference type="EMBL" id="JAS68064.1"/>
    </source>
</evidence>
<sequence length="735" mass="82205">MTIGKLYALNRLKKHQISCINSRVINVSGSIDCVCFDKTGTLTEDGLDMWGVVPVSEAQLESPVRSIPDMPFTPLIYGMASCHSLTTINGVVSGDPLDVKMFESTGWIFEEPEIEESSKYDLMVPSTVRPPPQKDPHPEKPLEIGIIHQYQFSSKLQRMSVITRTLGSRDLTVYCKGSPEIIQSLSKPDTVPQNIMSTLQEYTEQGYRVIAVGYRILDEVDYVQVQKLRRNEVEKDFEFLGLIVMENRLKPQTTGIISMLKGAQIKVVMVTGDNILTAVSVAKECGIIEGGETVVEVIAEEENNRSSLQIRFTCGGGFSKSVPATYGSMIDCELGANINAPYRIAISGRSWGMIREHAPELIPKIAVKGAVFARMSSDQKQQLVQELQQLGYYVAMCGDGANDCGALKAAHAGISLSEAEASVASPFTSAEANISCVPRVIREGRAALVTSFGVFKFMVLYSLMEFMSTIILYSIDSNLTDFEFLFIDICLVVNFAFFFGRNHAYSGPLVAQAPLTSLLSPIPLISLLLQVIVMSTVQFISFNVVQHYPWFEPFHYIDATYYISFENYAVFSVGQFQYIIMAFVFSQGSPYREPIYTNRIFFTSLCVMTCVCIYITLSPAHWIIDILQLRFPPKLDFPLVVLGLALSNFFISTIIETFVVQYLMFKKLRFCNRDLKKSSRRYLAIAEELDTDRDWPPISKPGSVLISNQQSIVKGVENQAFVEDSPKCIKYRTKL</sequence>
<dbReference type="InterPro" id="IPR018303">
    <property type="entry name" value="ATPase_P-typ_P_site"/>
</dbReference>
<evidence type="ECO:0000256" key="2">
    <source>
        <dbReference type="ARBA" id="ARBA00022553"/>
    </source>
</evidence>
<dbReference type="InterPro" id="IPR036412">
    <property type="entry name" value="HAD-like_sf"/>
</dbReference>
<keyword evidence="2" id="KW-0597">Phosphoprotein</keyword>
<keyword evidence="4" id="KW-0479">Metal-binding</keyword>
<feature type="transmembrane region" description="Helical" evidence="11">
    <location>
        <begin position="522"/>
        <end position="548"/>
    </location>
</feature>
<dbReference type="GO" id="GO:0140358">
    <property type="term" value="F:P-type transmembrane transporter activity"/>
    <property type="evidence" value="ECO:0007669"/>
    <property type="project" value="InterPro"/>
</dbReference>
<feature type="transmembrane region" description="Helical" evidence="11">
    <location>
        <begin position="637"/>
        <end position="665"/>
    </location>
</feature>
<dbReference type="NCBIfam" id="TIGR01494">
    <property type="entry name" value="ATPase_P-type"/>
    <property type="match status" value="1"/>
</dbReference>
<keyword evidence="3 11" id="KW-0812">Transmembrane</keyword>
<feature type="transmembrane region" description="Helical" evidence="11">
    <location>
        <begin position="446"/>
        <end position="464"/>
    </location>
</feature>
<dbReference type="Gene3D" id="3.40.50.1000">
    <property type="entry name" value="HAD superfamily/HAD-like"/>
    <property type="match status" value="1"/>
</dbReference>
<dbReference type="GO" id="GO:0019829">
    <property type="term" value="F:ATPase-coupled monoatomic cation transmembrane transporter activity"/>
    <property type="evidence" value="ECO:0007669"/>
    <property type="project" value="TreeGrafter"/>
</dbReference>
<protein>
    <recommendedName>
        <fullName evidence="14">Cation-transporting P-type ATPase C-terminal domain-containing protein</fullName>
    </recommendedName>
</protein>
<keyword evidence="7" id="KW-0460">Magnesium</keyword>
<evidence type="ECO:0000256" key="7">
    <source>
        <dbReference type="ARBA" id="ARBA00022842"/>
    </source>
</evidence>
<keyword evidence="5" id="KW-0547">Nucleotide-binding</keyword>
<evidence type="ECO:0000256" key="9">
    <source>
        <dbReference type="ARBA" id="ARBA00022989"/>
    </source>
</evidence>
<accession>A0A1B6H052</accession>
<gene>
    <name evidence="13" type="ORF">g.28643</name>
    <name evidence="12" type="ORF">g.28647</name>
</gene>
<dbReference type="GO" id="GO:0016020">
    <property type="term" value="C:membrane"/>
    <property type="evidence" value="ECO:0007669"/>
    <property type="project" value="UniProtKB-SubCell"/>
</dbReference>
<evidence type="ECO:0000256" key="5">
    <source>
        <dbReference type="ARBA" id="ARBA00022741"/>
    </source>
</evidence>
<evidence type="ECO:0000256" key="8">
    <source>
        <dbReference type="ARBA" id="ARBA00022967"/>
    </source>
</evidence>
<evidence type="ECO:0000256" key="3">
    <source>
        <dbReference type="ARBA" id="ARBA00022692"/>
    </source>
</evidence>